<reference evidence="1" key="1">
    <citation type="journal article" date="2021" name="Sci. Rep.">
        <title>Diploid genomic architecture of Nitzschia inconspicua, an elite biomass production diatom.</title>
        <authorList>
            <person name="Oliver A."/>
            <person name="Podell S."/>
            <person name="Pinowska A."/>
            <person name="Traller J.C."/>
            <person name="Smith S.R."/>
            <person name="McClure R."/>
            <person name="Beliaev A."/>
            <person name="Bohutskyi P."/>
            <person name="Hill E.A."/>
            <person name="Rabines A."/>
            <person name="Zheng H."/>
            <person name="Allen L.Z."/>
            <person name="Kuo A."/>
            <person name="Grigoriev I.V."/>
            <person name="Allen A.E."/>
            <person name="Hazlebeck D."/>
            <person name="Allen E.E."/>
        </authorList>
    </citation>
    <scope>NUCLEOTIDE SEQUENCE</scope>
    <source>
        <strain evidence="1">Hildebrandi</strain>
    </source>
</reference>
<accession>A0A9K3PYR2</accession>
<organism evidence="1 2">
    <name type="scientific">Nitzschia inconspicua</name>
    <dbReference type="NCBI Taxonomy" id="303405"/>
    <lineage>
        <taxon>Eukaryota</taxon>
        <taxon>Sar</taxon>
        <taxon>Stramenopiles</taxon>
        <taxon>Ochrophyta</taxon>
        <taxon>Bacillariophyta</taxon>
        <taxon>Bacillariophyceae</taxon>
        <taxon>Bacillariophycidae</taxon>
        <taxon>Bacillariales</taxon>
        <taxon>Bacillariaceae</taxon>
        <taxon>Nitzschia</taxon>
    </lineage>
</organism>
<keyword evidence="2" id="KW-1185">Reference proteome</keyword>
<name>A0A9K3PYR2_9STRA</name>
<sequence>MVRSSSSSSFDAIHTAVERLIDEHHLDDPSKMLFGCLHILRSYLVPFVLGCSVLTCTYQSMKRLEQWLFPPTPRVRYQTAIALYQRGQIRPALKEFRKLMDDDRYGKAVLSLAVHEIYVAGSPTEGLRLLKEARSKGLQIVPATTINILQEDAKSIMGGDAVMVELNAKMAKQDYLGIVEG</sequence>
<proteinExistence type="predicted"/>
<evidence type="ECO:0000313" key="2">
    <source>
        <dbReference type="Proteomes" id="UP000693970"/>
    </source>
</evidence>
<comment type="caution">
    <text evidence="1">The sequence shown here is derived from an EMBL/GenBank/DDBJ whole genome shotgun (WGS) entry which is preliminary data.</text>
</comment>
<gene>
    <name evidence="1" type="ORF">IV203_025735</name>
</gene>
<protein>
    <submittedName>
        <fullName evidence="1">Uncharacterized protein</fullName>
    </submittedName>
</protein>
<evidence type="ECO:0000313" key="1">
    <source>
        <dbReference type="EMBL" id="KAG7362069.1"/>
    </source>
</evidence>
<reference evidence="1" key="2">
    <citation type="submission" date="2021-04" db="EMBL/GenBank/DDBJ databases">
        <authorList>
            <person name="Podell S."/>
        </authorList>
    </citation>
    <scope>NUCLEOTIDE SEQUENCE</scope>
    <source>
        <strain evidence="1">Hildebrandi</strain>
    </source>
</reference>
<dbReference type="Proteomes" id="UP000693970">
    <property type="component" value="Unassembled WGS sequence"/>
</dbReference>
<dbReference type="AlphaFoldDB" id="A0A9K3PYR2"/>
<dbReference type="EMBL" id="JAGRRH010000012">
    <property type="protein sequence ID" value="KAG7362069.1"/>
    <property type="molecule type" value="Genomic_DNA"/>
</dbReference>